<keyword evidence="2" id="KW-1185">Reference proteome</keyword>
<dbReference type="Proteomes" id="UP000601768">
    <property type="component" value="Unassembled WGS sequence"/>
</dbReference>
<reference evidence="1" key="2">
    <citation type="submission" date="2020-08" db="EMBL/GenBank/DDBJ databases">
        <authorList>
            <person name="Lai Q."/>
        </authorList>
    </citation>
    <scope>NUCLEOTIDE SEQUENCE</scope>
    <source>
        <strain evidence="1">S27-2</strain>
    </source>
</reference>
<proteinExistence type="predicted"/>
<gene>
    <name evidence="1" type="ORF">H8B19_12550</name>
</gene>
<evidence type="ECO:0000313" key="1">
    <source>
        <dbReference type="EMBL" id="MBC3766711.1"/>
    </source>
</evidence>
<protein>
    <submittedName>
        <fullName evidence="1">SEC-C domain-containing protein</fullName>
    </submittedName>
</protein>
<accession>A0A8J6IU38</accession>
<name>A0A8J6IU38_9ALTE</name>
<dbReference type="RefSeq" id="WP_186507237.1">
    <property type="nucleotide sequence ID" value="NZ_JACNEP010000009.1"/>
</dbReference>
<dbReference type="AlphaFoldDB" id="A0A8J6IU38"/>
<sequence>MDQFSLNEVLTRLNDKKLTAIRKIEATLDTVCAETMLCTQIAQLLITTEGGNIGDAFGKHPAMIERLAEIAIPKFGVSSNKQISVFESNSIYPLLEDILNADMFPTGQSSNLPSIAEDLKRSSEVVRGNAYPEQTATKIRQIQGRFDSWFEKKAGISPNRVVDIVTALVPRVEELSNDDHDNIRTHAKAYQDQFLEYTNLPSRNEKEQSFIDSLQSEERAFIYGYAEYINLVMCHKWPTELTELNLSPLLTQQESQAFKHLFSVGKHNISQVKHIQRKPFYQLLDGRILFGDISNAYDVIFDKFEAIAKKDGQFFSTQYQKHKAKWLEMRAFSHLCQIFPKSDVYQSLCYPDPDRENSEAEMDLAVKWGPFLLLVEAKSKQFRFEGRVGDVGRLRTDIVKNVQDAFEQSLRVKRYIASEDECFFKEKSNGRHLSFTSASIKKVFSISITFNNLANIATSLNKLSDLNLFTDKDYPFSICESDFELLTKTNLTPDIFLHYIQRRIELFSEAIEWNGDEVDLFCAYLDSRLLFDNLALGKNEQVNALHFNGYSTQFDELMAYERDEYPTKPNIQLNLPPDVIRLFETLKYYDDDGARWIAFALLALSDKLLNNVTQFLLNIELESLSTGYRTMTFVENDTVVVLVGTKYHSFDELRTHMAGKALLEKYRYKARKCIVVGKKHCPEKQPNNLFDTADYIEFNWVFDEESEKILATYPKAKITKKIGRNELCICGSGKKFKKCCINRIQ</sequence>
<dbReference type="SUPFAM" id="SSF103642">
    <property type="entry name" value="Sec-C motif"/>
    <property type="match status" value="1"/>
</dbReference>
<dbReference type="Gene3D" id="3.10.450.50">
    <property type="match status" value="1"/>
</dbReference>
<dbReference type="InterPro" id="IPR004027">
    <property type="entry name" value="SEC_C_motif"/>
</dbReference>
<evidence type="ECO:0000313" key="2">
    <source>
        <dbReference type="Proteomes" id="UP000601768"/>
    </source>
</evidence>
<comment type="caution">
    <text evidence="1">The sequence shown here is derived from an EMBL/GenBank/DDBJ whole genome shotgun (WGS) entry which is preliminary data.</text>
</comment>
<dbReference type="Pfam" id="PF02810">
    <property type="entry name" value="SEC-C"/>
    <property type="match status" value="1"/>
</dbReference>
<dbReference type="EMBL" id="JACNEP010000009">
    <property type="protein sequence ID" value="MBC3766711.1"/>
    <property type="molecule type" value="Genomic_DNA"/>
</dbReference>
<organism evidence="1 2">
    <name type="scientific">Neptunicella marina</name>
    <dbReference type="NCBI Taxonomy" id="2125989"/>
    <lineage>
        <taxon>Bacteria</taxon>
        <taxon>Pseudomonadati</taxon>
        <taxon>Pseudomonadota</taxon>
        <taxon>Gammaproteobacteria</taxon>
        <taxon>Alteromonadales</taxon>
        <taxon>Alteromonadaceae</taxon>
        <taxon>Neptunicella</taxon>
    </lineage>
</organism>
<reference evidence="1" key="1">
    <citation type="journal article" date="2018" name="Int. J. Syst. Evol. Microbiol.">
        <title>Neptunicella marina gen. nov., sp. nov., isolated from surface seawater.</title>
        <authorList>
            <person name="Liu X."/>
            <person name="Lai Q."/>
            <person name="Du Y."/>
            <person name="Zhang X."/>
            <person name="Liu Z."/>
            <person name="Sun F."/>
            <person name="Shao Z."/>
        </authorList>
    </citation>
    <scope>NUCLEOTIDE SEQUENCE</scope>
    <source>
        <strain evidence="1">S27-2</strain>
    </source>
</reference>